<dbReference type="Proteomes" id="UP000612956">
    <property type="component" value="Unassembled WGS sequence"/>
</dbReference>
<reference evidence="1" key="1">
    <citation type="journal article" date="2014" name="Int. J. Syst. Evol. Microbiol.">
        <title>Complete genome sequence of Corynebacterium casei LMG S-19264T (=DSM 44701T), isolated from a smear-ripened cheese.</title>
        <authorList>
            <consortium name="US DOE Joint Genome Institute (JGI-PGF)"/>
            <person name="Walter F."/>
            <person name="Albersmeier A."/>
            <person name="Kalinowski J."/>
            <person name="Ruckert C."/>
        </authorList>
    </citation>
    <scope>NUCLEOTIDE SEQUENCE</scope>
    <source>
        <strain evidence="1">CGMCC 4.7278</strain>
    </source>
</reference>
<keyword evidence="2" id="KW-1185">Reference proteome</keyword>
<comment type="caution">
    <text evidence="1">The sequence shown here is derived from an EMBL/GenBank/DDBJ whole genome shotgun (WGS) entry which is preliminary data.</text>
</comment>
<proteinExistence type="predicted"/>
<gene>
    <name evidence="1" type="ORF">GCM10011591_39530</name>
</gene>
<organism evidence="1 2">
    <name type="scientific">Nocardia camponoti</name>
    <dbReference type="NCBI Taxonomy" id="1616106"/>
    <lineage>
        <taxon>Bacteria</taxon>
        <taxon>Bacillati</taxon>
        <taxon>Actinomycetota</taxon>
        <taxon>Actinomycetes</taxon>
        <taxon>Mycobacteriales</taxon>
        <taxon>Nocardiaceae</taxon>
        <taxon>Nocardia</taxon>
    </lineage>
</organism>
<protein>
    <submittedName>
        <fullName evidence="1">Uncharacterized protein</fullName>
    </submittedName>
</protein>
<reference evidence="1" key="2">
    <citation type="submission" date="2020-09" db="EMBL/GenBank/DDBJ databases">
        <authorList>
            <person name="Sun Q."/>
            <person name="Zhou Y."/>
        </authorList>
    </citation>
    <scope>NUCLEOTIDE SEQUENCE</scope>
    <source>
        <strain evidence="1">CGMCC 4.7278</strain>
    </source>
</reference>
<evidence type="ECO:0000313" key="1">
    <source>
        <dbReference type="EMBL" id="GGK63346.1"/>
    </source>
</evidence>
<name>A0A917QQH7_9NOCA</name>
<evidence type="ECO:0000313" key="2">
    <source>
        <dbReference type="Proteomes" id="UP000612956"/>
    </source>
</evidence>
<sequence length="91" mass="9385">MTKKPSSEGVSVLGIWPNFRESSESADLWVCGSQGSAMSCDSAFDGIAEVVPNLPPISDLDRVRCAFCGAFGVGTGLAAADDLDAGMCLQP</sequence>
<dbReference type="AlphaFoldDB" id="A0A917QQH7"/>
<accession>A0A917QQH7</accession>
<dbReference type="EMBL" id="BMMW01000004">
    <property type="protein sequence ID" value="GGK63346.1"/>
    <property type="molecule type" value="Genomic_DNA"/>
</dbReference>